<dbReference type="CDD" id="cd01427">
    <property type="entry name" value="HAD_like"/>
    <property type="match status" value="1"/>
</dbReference>
<gene>
    <name evidence="3" type="ORF">EAH89_24590</name>
</gene>
<evidence type="ECO:0000259" key="2">
    <source>
        <dbReference type="Pfam" id="PF13524"/>
    </source>
</evidence>
<feature type="coiled-coil region" evidence="1">
    <location>
        <begin position="1256"/>
        <end position="1304"/>
    </location>
</feature>
<organism evidence="3 4">
    <name type="scientific">Muricoccus nepalensis</name>
    <dbReference type="NCBI Taxonomy" id="1854500"/>
    <lineage>
        <taxon>Bacteria</taxon>
        <taxon>Pseudomonadati</taxon>
        <taxon>Pseudomonadota</taxon>
        <taxon>Alphaproteobacteria</taxon>
        <taxon>Acetobacterales</taxon>
        <taxon>Roseomonadaceae</taxon>
        <taxon>Muricoccus</taxon>
    </lineage>
</organism>
<reference evidence="3 4" key="1">
    <citation type="journal article" date="2019" name="Environ. Microbiol.">
        <title>Species interactions and distinct microbial communities in high Arctic permafrost affected cryosols are associated with the CH4 and CO2 gas fluxes.</title>
        <authorList>
            <person name="Altshuler I."/>
            <person name="Hamel J."/>
            <person name="Turney S."/>
            <person name="Magnuson E."/>
            <person name="Levesque R."/>
            <person name="Greer C."/>
            <person name="Whyte L.G."/>
        </authorList>
    </citation>
    <scope>NUCLEOTIDE SEQUENCE [LARGE SCALE GENOMIC DNA]</scope>
    <source>
        <strain evidence="3 4">S9.3B</strain>
    </source>
</reference>
<accession>A0A502FAX9</accession>
<dbReference type="InterPro" id="IPR036412">
    <property type="entry name" value="HAD-like_sf"/>
</dbReference>
<dbReference type="Proteomes" id="UP000317078">
    <property type="component" value="Unassembled WGS sequence"/>
</dbReference>
<dbReference type="RefSeq" id="WP_140886378.1">
    <property type="nucleotide sequence ID" value="NZ_RCZP01000039.1"/>
</dbReference>
<keyword evidence="1" id="KW-0175">Coiled coil</keyword>
<comment type="caution">
    <text evidence="3">The sequence shown here is derived from an EMBL/GenBank/DDBJ whole genome shotgun (WGS) entry which is preliminary data.</text>
</comment>
<dbReference type="Pfam" id="PF13524">
    <property type="entry name" value="Glyco_trans_1_2"/>
    <property type="match status" value="1"/>
</dbReference>
<protein>
    <recommendedName>
        <fullName evidence="2">Spore protein YkvP/CgeB glycosyl transferase-like domain-containing protein</fullName>
    </recommendedName>
</protein>
<dbReference type="OrthoDB" id="7215643at2"/>
<dbReference type="InterPro" id="IPR055259">
    <property type="entry name" value="YkvP/CgeB_Glyco_trans-like"/>
</dbReference>
<dbReference type="SUPFAM" id="SSF56784">
    <property type="entry name" value="HAD-like"/>
    <property type="match status" value="1"/>
</dbReference>
<sequence length="1380" mass="153711">MIQRAFALLRKELEQAIDQVDVVSFDIFETLIWRVYEKPTDLFKHIELGAKAKNFAALRSQAEFKARDEGRLQGRQEVTLDDIYAHLPADMQRLKEVEIRQELLTCRRDDFMFGLYQHALECGKRIVLASDMYLPLAVIEKIVGNAGYQGYEKLFLSSHTHNPKATGAMFADISAFTGAASDRILHVGDNHHSDYLMPLKAGLRAFHYVSALEVAGGMAEAPLFERLAREPYASSPATSLLKGLVAHENMANPGADYWERFGFTYGGLIACGFAAWIKERCDEKGLEGVFFLARDGFLFREVFERLYPGMSARYLFASRRCYLLAALKEVDGDFLSLVANDLFISGHHAPWTYRDFLQQLALDAPALEEAFAAEFPNQDEPVTTAEQLDDIRFFFKAHRKLLLVEGAKERDVLLRYFGSEGLLGRKVGVVDLGWKGTLLRSLARVCKLAGAELNALGLYFGTHKHEATGVEILSYALNRGMPEESVLNGNLAIVLLEMMFSAPHGSVLKVVERDGGFSALHQDDDGSEAERIAVFEKLRRGVLRFAEQYAGVTADLPLPVPGPVSVGPLDAFCHNIGPADHERFARLSYVPGVGNVQRHEPVLPGAGKKRFAIVSPWPGSKCAEFELVLRMVRAAENIGAEPVLISRNGYLLTRMQEQTGNVVDPRTLEFAISIHYDLPKLLDTFYYFTLWNPPEIPTGVPTYARSAENYVSFDDYLTAGSGRIESHLRSVLDNSPRRLEGMSELYTSFPLDAMMPPNLAKPTLFYCGMNWEKVVYQGGHRHEGLLHLLDKTGKIKFFGPDKVAEWGGIRAWEGFEAYQGPIPFDGFSIVKEINDCGIVLVISSDDHRRSGMATTRLYEACAGGAVIIADDNPFVQEHFGDAALFIDYNTNDPADTFRQIMEKYDWIVANPEAALALARRAQEVFREKFALETQLQRIFDRHEERRQAVAEALYARGDEAVLAIYVIDAPAFGHAQKTALDNVLENVRRQAERNITLAVACDAKIGDAVRLFLEARGDGVASRVFPYAMFTRKGTRIVPEGRMVHEITRAIDHGYLIFAAPNEVWYRDHVTTLKRALENDPKAAAAHSGKANAEYNNSRTLNAFAPLPVAGLLECAGVSPGEVLFRREVEDYLGVHLYECLDGLEHYAFLLLAEFRERRRIVFSKRISFAVAAHLPGKGEPAFRRASQVRFIQDLVHYDVELRRSRSLQPLALPGAAPAADAPAGGELAGARAELVARTEELVRTRAELVARTEVAEGLQQELAARTEDLVATRQELTDRTEVAEQLQAEMLRQAGLAEAAQAELLRRTEMAEGLQAELVQRTGVAERLQAELVDRTRVAEGLLAELEARTAELARARRGLVQQGGRLVAKVARVAGLRR</sequence>
<evidence type="ECO:0000313" key="3">
    <source>
        <dbReference type="EMBL" id="TPG46493.1"/>
    </source>
</evidence>
<evidence type="ECO:0000313" key="4">
    <source>
        <dbReference type="Proteomes" id="UP000317078"/>
    </source>
</evidence>
<dbReference type="InterPro" id="IPR023214">
    <property type="entry name" value="HAD_sf"/>
</dbReference>
<dbReference type="Gene3D" id="1.10.150.400">
    <property type="match status" value="1"/>
</dbReference>
<evidence type="ECO:0000256" key="1">
    <source>
        <dbReference type="SAM" id="Coils"/>
    </source>
</evidence>
<keyword evidence="4" id="KW-1185">Reference proteome</keyword>
<name>A0A502FAX9_9PROT</name>
<dbReference type="EMBL" id="RCZP01000039">
    <property type="protein sequence ID" value="TPG46493.1"/>
    <property type="molecule type" value="Genomic_DNA"/>
</dbReference>
<feature type="domain" description="Spore protein YkvP/CgeB glycosyl transferase-like" evidence="2">
    <location>
        <begin position="786"/>
        <end position="939"/>
    </location>
</feature>
<dbReference type="Gene3D" id="3.40.50.1000">
    <property type="entry name" value="HAD superfamily/HAD-like"/>
    <property type="match status" value="1"/>
</dbReference>
<proteinExistence type="predicted"/>